<protein>
    <submittedName>
        <fullName evidence="1">Unannotated protein</fullName>
    </submittedName>
</protein>
<reference evidence="1" key="1">
    <citation type="submission" date="2020-05" db="EMBL/GenBank/DDBJ databases">
        <authorList>
            <person name="Chiriac C."/>
            <person name="Salcher M."/>
            <person name="Ghai R."/>
            <person name="Kavagutti S V."/>
        </authorList>
    </citation>
    <scope>NUCLEOTIDE SEQUENCE</scope>
</reference>
<organism evidence="1">
    <name type="scientific">freshwater metagenome</name>
    <dbReference type="NCBI Taxonomy" id="449393"/>
    <lineage>
        <taxon>unclassified sequences</taxon>
        <taxon>metagenomes</taxon>
        <taxon>ecological metagenomes</taxon>
    </lineage>
</organism>
<proteinExistence type="predicted"/>
<dbReference type="AlphaFoldDB" id="A0A6J6BA76"/>
<name>A0A6J6BA76_9ZZZZ</name>
<evidence type="ECO:0000313" key="1">
    <source>
        <dbReference type="EMBL" id="CAB4535547.1"/>
    </source>
</evidence>
<dbReference type="EMBL" id="CAEZSE010000089">
    <property type="protein sequence ID" value="CAB4535547.1"/>
    <property type="molecule type" value="Genomic_DNA"/>
</dbReference>
<gene>
    <name evidence="1" type="ORF">UFOPK1353_00633</name>
</gene>
<sequence>MIEAVIAMGLVGLASLGLLTVTFAMSSQARLSKDAINARLAAEQIAENASVYGCGLQTGAEVSSVIVATTTRCNTALALDNANAILGDVSTSVTRKNVVYSATLRNSWLPGPGADGLSSVTCTNLQTPTSPATFATMTPTAIKRITTVTWKFGIADGSTTDKSYSLTKYESVPPDAAAYSTSFGRLIVTSMTATQAVDLQAINNTSYKLRRYATIFSGDSSGCAWFAYLPAGSYKAAKSTASAFGGSSNITITNGATTQIAYSDLP</sequence>
<accession>A0A6J6BA76</accession>